<evidence type="ECO:0000256" key="7">
    <source>
        <dbReference type="ARBA" id="ARBA00023065"/>
    </source>
</evidence>
<comment type="subcellular location">
    <subcellularLocation>
        <location evidence="1 11">Cell outer membrane</location>
        <topology evidence="1 11">Multi-pass membrane protein</topology>
    </subcellularLocation>
</comment>
<keyword evidence="9 11" id="KW-0472">Membrane</keyword>
<keyword evidence="8 12" id="KW-0798">TonB box</keyword>
<evidence type="ECO:0000256" key="5">
    <source>
        <dbReference type="ARBA" id="ARBA00022692"/>
    </source>
</evidence>
<feature type="domain" description="TonB-dependent receptor-like beta-barrel" evidence="14">
    <location>
        <begin position="358"/>
        <end position="741"/>
    </location>
</feature>
<dbReference type="Gene3D" id="2.40.170.20">
    <property type="entry name" value="TonB-dependent receptor, beta-barrel domain"/>
    <property type="match status" value="1"/>
</dbReference>
<keyword evidence="4" id="KW-0410">Iron transport</keyword>
<dbReference type="Pfam" id="PF07715">
    <property type="entry name" value="Plug"/>
    <property type="match status" value="1"/>
</dbReference>
<dbReference type="PROSITE" id="PS52016">
    <property type="entry name" value="TONB_DEPENDENT_REC_3"/>
    <property type="match status" value="1"/>
</dbReference>
<reference evidence="16 17" key="1">
    <citation type="submission" date="2020-08" db="EMBL/GenBank/DDBJ databases">
        <title>Genomic Encyclopedia of Type Strains, Phase III (KMG-III): the genomes of soil and plant-associated and newly described type strains.</title>
        <authorList>
            <person name="Whitman W."/>
        </authorList>
    </citation>
    <scope>NUCLEOTIDE SEQUENCE [LARGE SCALE GENOMIC DNA]</scope>
    <source>
        <strain evidence="16 17">CECT 8088</strain>
    </source>
</reference>
<keyword evidence="5 11" id="KW-0812">Transmembrane</keyword>
<dbReference type="GO" id="GO:0009279">
    <property type="term" value="C:cell outer membrane"/>
    <property type="evidence" value="ECO:0007669"/>
    <property type="project" value="UniProtKB-SubCell"/>
</dbReference>
<evidence type="ECO:0000256" key="8">
    <source>
        <dbReference type="ARBA" id="ARBA00023077"/>
    </source>
</evidence>
<dbReference type="AlphaFoldDB" id="A0A839V1L6"/>
<feature type="region of interest" description="Disordered" evidence="13">
    <location>
        <begin position="24"/>
        <end position="56"/>
    </location>
</feature>
<dbReference type="SUPFAM" id="SSF56935">
    <property type="entry name" value="Porins"/>
    <property type="match status" value="1"/>
</dbReference>
<dbReference type="InterPro" id="IPR036942">
    <property type="entry name" value="Beta-barrel_TonB_sf"/>
</dbReference>
<organism evidence="16 17">
    <name type="scientific">Endobacter medicaginis</name>
    <dbReference type="NCBI Taxonomy" id="1181271"/>
    <lineage>
        <taxon>Bacteria</taxon>
        <taxon>Pseudomonadati</taxon>
        <taxon>Pseudomonadota</taxon>
        <taxon>Alphaproteobacteria</taxon>
        <taxon>Acetobacterales</taxon>
        <taxon>Acetobacteraceae</taxon>
        <taxon>Endobacter</taxon>
    </lineage>
</organism>
<dbReference type="PANTHER" id="PTHR32552">
    <property type="entry name" value="FERRICHROME IRON RECEPTOR-RELATED"/>
    <property type="match status" value="1"/>
</dbReference>
<evidence type="ECO:0000256" key="10">
    <source>
        <dbReference type="ARBA" id="ARBA00023237"/>
    </source>
</evidence>
<keyword evidence="17" id="KW-1185">Reference proteome</keyword>
<keyword evidence="16" id="KW-0675">Receptor</keyword>
<dbReference type="InterPro" id="IPR039426">
    <property type="entry name" value="TonB-dep_rcpt-like"/>
</dbReference>
<comment type="caution">
    <text evidence="16">The sequence shown here is derived from an EMBL/GenBank/DDBJ whole genome shotgun (WGS) entry which is preliminary data.</text>
</comment>
<dbReference type="Proteomes" id="UP000557688">
    <property type="component" value="Unassembled WGS sequence"/>
</dbReference>
<protein>
    <submittedName>
        <fullName evidence="16">Iron complex outermembrane receptor protein</fullName>
    </submittedName>
</protein>
<keyword evidence="10 11" id="KW-0998">Cell outer membrane</keyword>
<dbReference type="PANTHER" id="PTHR32552:SF81">
    <property type="entry name" value="TONB-DEPENDENT OUTER MEMBRANE RECEPTOR"/>
    <property type="match status" value="1"/>
</dbReference>
<keyword evidence="3 11" id="KW-1134">Transmembrane beta strand</keyword>
<evidence type="ECO:0000256" key="12">
    <source>
        <dbReference type="RuleBase" id="RU003357"/>
    </source>
</evidence>
<evidence type="ECO:0000259" key="15">
    <source>
        <dbReference type="Pfam" id="PF07715"/>
    </source>
</evidence>
<feature type="domain" description="TonB-dependent receptor plug" evidence="15">
    <location>
        <begin position="81"/>
        <end position="187"/>
    </location>
</feature>
<proteinExistence type="inferred from homology"/>
<name>A0A839V1L6_9PROT</name>
<evidence type="ECO:0000313" key="17">
    <source>
        <dbReference type="Proteomes" id="UP000557688"/>
    </source>
</evidence>
<accession>A0A839V1L6</accession>
<dbReference type="RefSeq" id="WP_246330075.1">
    <property type="nucleotide sequence ID" value="NZ_JACHXV010000004.1"/>
</dbReference>
<evidence type="ECO:0000259" key="14">
    <source>
        <dbReference type="Pfam" id="PF00593"/>
    </source>
</evidence>
<keyword evidence="6" id="KW-0408">Iron</keyword>
<evidence type="ECO:0000256" key="13">
    <source>
        <dbReference type="SAM" id="MobiDB-lite"/>
    </source>
</evidence>
<dbReference type="InterPro" id="IPR000531">
    <property type="entry name" value="Beta-barrel_TonB"/>
</dbReference>
<dbReference type="EMBL" id="JACHXV010000004">
    <property type="protein sequence ID" value="MBB3173482.1"/>
    <property type="molecule type" value="Genomic_DNA"/>
</dbReference>
<keyword evidence="2 11" id="KW-0813">Transport</keyword>
<gene>
    <name evidence="16" type="ORF">FHR90_001305</name>
</gene>
<dbReference type="InterPro" id="IPR012910">
    <property type="entry name" value="Plug_dom"/>
</dbReference>
<evidence type="ECO:0000256" key="3">
    <source>
        <dbReference type="ARBA" id="ARBA00022452"/>
    </source>
</evidence>
<evidence type="ECO:0000256" key="2">
    <source>
        <dbReference type="ARBA" id="ARBA00022448"/>
    </source>
</evidence>
<keyword evidence="7" id="KW-0406">Ion transport</keyword>
<evidence type="ECO:0000313" key="16">
    <source>
        <dbReference type="EMBL" id="MBB3173482.1"/>
    </source>
</evidence>
<evidence type="ECO:0000256" key="11">
    <source>
        <dbReference type="PROSITE-ProRule" id="PRU01360"/>
    </source>
</evidence>
<evidence type="ECO:0000256" key="6">
    <source>
        <dbReference type="ARBA" id="ARBA00023004"/>
    </source>
</evidence>
<dbReference type="Pfam" id="PF00593">
    <property type="entry name" value="TonB_dep_Rec_b-barrel"/>
    <property type="match status" value="1"/>
</dbReference>
<comment type="similarity">
    <text evidence="11 12">Belongs to the TonB-dependent receptor family.</text>
</comment>
<sequence>MSSRQGAALVCVLLDSTVMTDPAARAATGSGPKADVAHASAQMRPASPASHGTGRRTRIATAEETLNVTASRNAFRFSSAQHIADSATRISAEELINRNVVAATDLQQIVPNVTIQTMNGTSTVNYLVRGIGMNDYTQNAMPSVLTYVDGVAFPLAQMSNGMLFDLGSVDVVPGPVGTQHGQSETGGEINIQTADPTPQWHGGVSQDIASYARARSNFFLSGPLSPTLSWRLSGQSQQGGGWQTRPLDGAHLGDASQGALRSKLRWQPDDKTDITLTGHWVQDNSEVVTGKPFLNVQPVGTIPKMGFEQAVWDLRPQFAALVGRPAGIKPSEHNTFWGSDLRASRVLGPVTLSAISAFETERIAEYTDQDATQYATGDQYRNVVANSFSQEIDLRNTDRQSRFQWSVGAYYNRVRMAQQFFYDFTNYLPQRGYLSETSYRQNQQTFSQFAHASYRFAHDVTLFGGITHEADDRQLLGLRTRRFGVSDLHFDNEATSANQFSGVAGIQWQPTSKTMTYFKVSKGFKPGGFTANNTVIQQQLAPYKPETLLAYELGFKSDIISQVLRLNGAAFFYDYHDQQVLTSLLVPNYGPIGVFLNAPKSQVWGIELSAGLHPIKHVFLSGNMGYQRATYQNYQALDTTAVAAYAKAHNGTWQAFYTDYAGVDTGLPKLSLNGTAEYRFEPFRRYEWANGVDGSYRGAQALSPGVSSGPFLLPAYFLLGAHSTLRPASGRWSLTVYASNILQRHYQISAGMVTTTYYYIPAAPRFIGGRFGVSF</sequence>
<evidence type="ECO:0000256" key="4">
    <source>
        <dbReference type="ARBA" id="ARBA00022496"/>
    </source>
</evidence>
<evidence type="ECO:0000256" key="1">
    <source>
        <dbReference type="ARBA" id="ARBA00004571"/>
    </source>
</evidence>
<evidence type="ECO:0000256" key="9">
    <source>
        <dbReference type="ARBA" id="ARBA00023136"/>
    </source>
</evidence>
<dbReference type="GO" id="GO:0006826">
    <property type="term" value="P:iron ion transport"/>
    <property type="evidence" value="ECO:0007669"/>
    <property type="project" value="UniProtKB-KW"/>
</dbReference>